<dbReference type="InterPro" id="IPR029058">
    <property type="entry name" value="AB_hydrolase_fold"/>
</dbReference>
<gene>
    <name evidence="2" type="primary">yisY</name>
    <name evidence="2" type="ordered locus">COCOR_01043</name>
</gene>
<dbReference type="InterPro" id="IPR000073">
    <property type="entry name" value="AB_hydrolase_1"/>
</dbReference>
<proteinExistence type="predicted"/>
<reference evidence="3" key="2">
    <citation type="submission" date="2012-03" db="EMBL/GenBank/DDBJ databases">
        <title>Genome sequence of the fruiting myxobacterium Corallococcus coralloides DSM 2259.</title>
        <authorList>
            <person name="Huntley S."/>
            <person name="Zhang Y."/>
            <person name="Treuner-Lange A."/>
            <person name="Sensen C.W."/>
            <person name="Sogaard-Andersen L."/>
        </authorList>
    </citation>
    <scope>NUCLEOTIDE SEQUENCE [LARGE SCALE GENOMIC DNA]</scope>
    <source>
        <strain evidence="3">ATCC 25202 / DSM 2259 / NBRC 100086 / M2</strain>
    </source>
</reference>
<dbReference type="eggNOG" id="COG0596">
    <property type="taxonomic scope" value="Bacteria"/>
</dbReference>
<dbReference type="InParanoid" id="H8MMW0"/>
<dbReference type="EMBL" id="CP003389">
    <property type="protein sequence ID" value="AFE11035.1"/>
    <property type="molecule type" value="Genomic_DNA"/>
</dbReference>
<sequence>MTTWMRGVCETNGISLHYLRTGGANPPVVLLHGLIGSGACWTPVARVLESEFDVVMPDARGHGDSSTPPHGYRYDDHASDVVGLIRGLELSRPVLMGHSMGGMTAAVVASRGADLRGLILVDPTFLSPERQREVHASDVAEQHRRALGLSRSELVAQALARQPHRSPEIIELLAEARLKTRLEPFDVLTPPNPDYRDVLSAIDVPILLVIGDNPVVTLEMATELRSLNPRVRIEQVQDAGHGLPYDQPERLAEGVASFMRELA</sequence>
<keyword evidence="3" id="KW-1185">Reference proteome</keyword>
<dbReference type="STRING" id="1144275.COCOR_01043"/>
<accession>H8MMW0</accession>
<dbReference type="PANTHER" id="PTHR43798">
    <property type="entry name" value="MONOACYLGLYCEROL LIPASE"/>
    <property type="match status" value="1"/>
</dbReference>
<dbReference type="RefSeq" id="WP_014393894.1">
    <property type="nucleotide sequence ID" value="NC_017030.1"/>
</dbReference>
<dbReference type="Gene3D" id="3.40.50.1820">
    <property type="entry name" value="alpha/beta hydrolase"/>
    <property type="match status" value="1"/>
</dbReference>
<feature type="domain" description="AB hydrolase-1" evidence="1">
    <location>
        <begin position="28"/>
        <end position="253"/>
    </location>
</feature>
<protein>
    <submittedName>
        <fullName evidence="2">Alpha/beta fold family hydrolase</fullName>
    </submittedName>
</protein>
<dbReference type="Proteomes" id="UP000007587">
    <property type="component" value="Chromosome"/>
</dbReference>
<dbReference type="OrthoDB" id="5342129at2"/>
<name>H8MMW0_CORCM</name>
<dbReference type="InterPro" id="IPR050266">
    <property type="entry name" value="AB_hydrolase_sf"/>
</dbReference>
<evidence type="ECO:0000313" key="3">
    <source>
        <dbReference type="Proteomes" id="UP000007587"/>
    </source>
</evidence>
<keyword evidence="2" id="KW-0378">Hydrolase</keyword>
<evidence type="ECO:0000313" key="2">
    <source>
        <dbReference type="EMBL" id="AFE11035.1"/>
    </source>
</evidence>
<dbReference type="PANTHER" id="PTHR43798:SF33">
    <property type="entry name" value="HYDROLASE, PUTATIVE (AFU_ORTHOLOGUE AFUA_2G14860)-RELATED"/>
    <property type="match status" value="1"/>
</dbReference>
<dbReference type="KEGG" id="ccx:COCOR_01043"/>
<dbReference type="GO" id="GO:0016020">
    <property type="term" value="C:membrane"/>
    <property type="evidence" value="ECO:0007669"/>
    <property type="project" value="TreeGrafter"/>
</dbReference>
<evidence type="ECO:0000259" key="1">
    <source>
        <dbReference type="Pfam" id="PF12697"/>
    </source>
</evidence>
<organism evidence="2 3">
    <name type="scientific">Corallococcus coralloides (strain ATCC 25202 / DSM 2259 / NBRC 100086 / M2)</name>
    <name type="common">Myxococcus coralloides</name>
    <dbReference type="NCBI Taxonomy" id="1144275"/>
    <lineage>
        <taxon>Bacteria</taxon>
        <taxon>Pseudomonadati</taxon>
        <taxon>Myxococcota</taxon>
        <taxon>Myxococcia</taxon>
        <taxon>Myxococcales</taxon>
        <taxon>Cystobacterineae</taxon>
        <taxon>Myxococcaceae</taxon>
        <taxon>Corallococcus</taxon>
    </lineage>
</organism>
<reference evidence="2 3" key="1">
    <citation type="journal article" date="2012" name="J. Bacteriol.">
        <title>Complete Genome Sequence of the Fruiting Myxobacterium Corallococcus coralloides DSM 2259.</title>
        <authorList>
            <person name="Huntley S."/>
            <person name="Zhang Y."/>
            <person name="Treuner-Lange A."/>
            <person name="Kneip S."/>
            <person name="Sensen C.W."/>
            <person name="Sogaard-Andersen L."/>
        </authorList>
    </citation>
    <scope>NUCLEOTIDE SEQUENCE [LARGE SCALE GENOMIC DNA]</scope>
    <source>
        <strain evidence="3">ATCC 25202 / DSM 2259 / NBRC 100086 / M2</strain>
    </source>
</reference>
<dbReference type="GO" id="GO:0016787">
    <property type="term" value="F:hydrolase activity"/>
    <property type="evidence" value="ECO:0007669"/>
    <property type="project" value="UniProtKB-KW"/>
</dbReference>
<dbReference type="HOGENOM" id="CLU_020336_50_4_7"/>
<dbReference type="SUPFAM" id="SSF53474">
    <property type="entry name" value="alpha/beta-Hydrolases"/>
    <property type="match status" value="1"/>
</dbReference>
<dbReference type="AlphaFoldDB" id="H8MMW0"/>
<dbReference type="Pfam" id="PF12697">
    <property type="entry name" value="Abhydrolase_6"/>
    <property type="match status" value="1"/>
</dbReference>